<dbReference type="AlphaFoldDB" id="A0A7W7TA42"/>
<comment type="caution">
    <text evidence="1">The sequence shown here is derived from an EMBL/GenBank/DDBJ whole genome shotgun (WGS) entry which is preliminary data.</text>
</comment>
<gene>
    <name evidence="1" type="ORF">F4559_006680</name>
</gene>
<protein>
    <submittedName>
        <fullName evidence="1">Uncharacterized protein</fullName>
    </submittedName>
</protein>
<reference evidence="1 2" key="1">
    <citation type="submission" date="2020-08" db="EMBL/GenBank/DDBJ databases">
        <title>Sequencing the genomes of 1000 actinobacteria strains.</title>
        <authorList>
            <person name="Klenk H.-P."/>
        </authorList>
    </citation>
    <scope>NUCLEOTIDE SEQUENCE [LARGE SCALE GENOMIC DNA]</scope>
    <source>
        <strain evidence="1 2">DSM 45084</strain>
    </source>
</reference>
<evidence type="ECO:0000313" key="1">
    <source>
        <dbReference type="EMBL" id="MBB4969321.1"/>
    </source>
</evidence>
<name>A0A7W7TA42_9PSEU</name>
<sequence length="103" mass="11442">MSEPVARHDRLVRFHEEALPLVAGLAGRISDDDLDSLEGLGEAGEWGFFFDELSALLHRSRIGITPAERDVFVDLIGLFTLPTGHDFINDRDEVVASLNVREP</sequence>
<organism evidence="1 2">
    <name type="scientific">Saccharothrix violaceirubra</name>
    <dbReference type="NCBI Taxonomy" id="413306"/>
    <lineage>
        <taxon>Bacteria</taxon>
        <taxon>Bacillati</taxon>
        <taxon>Actinomycetota</taxon>
        <taxon>Actinomycetes</taxon>
        <taxon>Pseudonocardiales</taxon>
        <taxon>Pseudonocardiaceae</taxon>
        <taxon>Saccharothrix</taxon>
    </lineage>
</organism>
<accession>A0A7W7TA42</accession>
<evidence type="ECO:0000313" key="2">
    <source>
        <dbReference type="Proteomes" id="UP000542674"/>
    </source>
</evidence>
<dbReference type="RefSeq" id="WP_184674994.1">
    <property type="nucleotide sequence ID" value="NZ_BAABAI010000021.1"/>
</dbReference>
<dbReference type="Proteomes" id="UP000542674">
    <property type="component" value="Unassembled WGS sequence"/>
</dbReference>
<keyword evidence="2" id="KW-1185">Reference proteome</keyword>
<dbReference type="EMBL" id="JACHJS010000001">
    <property type="protein sequence ID" value="MBB4969321.1"/>
    <property type="molecule type" value="Genomic_DNA"/>
</dbReference>
<proteinExistence type="predicted"/>